<dbReference type="GO" id="GO:0034587">
    <property type="term" value="P:piRNA processing"/>
    <property type="evidence" value="ECO:0007669"/>
    <property type="project" value="TreeGrafter"/>
</dbReference>
<evidence type="ECO:0000256" key="5">
    <source>
        <dbReference type="SAM" id="MobiDB-lite"/>
    </source>
</evidence>
<evidence type="ECO:0000259" key="6">
    <source>
        <dbReference type="PROSITE" id="PS50304"/>
    </source>
</evidence>
<organism evidence="8 9">
    <name type="scientific">Cloeon dipterum</name>
    <dbReference type="NCBI Taxonomy" id="197152"/>
    <lineage>
        <taxon>Eukaryota</taxon>
        <taxon>Metazoa</taxon>
        <taxon>Ecdysozoa</taxon>
        <taxon>Arthropoda</taxon>
        <taxon>Hexapoda</taxon>
        <taxon>Insecta</taxon>
        <taxon>Pterygota</taxon>
        <taxon>Palaeoptera</taxon>
        <taxon>Ephemeroptera</taxon>
        <taxon>Pisciforma</taxon>
        <taxon>Baetidae</taxon>
        <taxon>Cloeon</taxon>
    </lineage>
</organism>
<feature type="domain" description="HTH OST-type" evidence="7">
    <location>
        <begin position="10"/>
        <end position="83"/>
    </location>
</feature>
<gene>
    <name evidence="8" type="ORF">CLODIP_2_CD01064</name>
</gene>
<keyword evidence="4" id="KW-0744">Spermatogenesis</keyword>
<feature type="compositionally biased region" description="Polar residues" evidence="5">
    <location>
        <begin position="138"/>
        <end position="147"/>
    </location>
</feature>
<dbReference type="SUPFAM" id="SSF63748">
    <property type="entry name" value="Tudor/PWWP/MBT"/>
    <property type="match status" value="3"/>
</dbReference>
<dbReference type="InterPro" id="IPR050621">
    <property type="entry name" value="Tudor_domain_containing"/>
</dbReference>
<dbReference type="PROSITE" id="PS50304">
    <property type="entry name" value="TUDOR"/>
    <property type="match status" value="2"/>
</dbReference>
<sequence length="1070" mass="119232">MAQVTMSKSDQDEVIKNIKSCISSSRGGIPLSTLCRDYLMLIGEPLPYRGLGYSRVEDLLQVAPDLKIIKGPKGEQIAQFVPSKRQRNDHQARLISVQKSANGGRYVPRASRKPNEQAAEPQQQQQQQKKPNIKETNWRTGGSNSPQKEVRSPALLRQLSQPQANSGRRPSQENSRDGSSRASKNLTWRRASPDDDQSNNQQQQASSNRGGLRKPKRSAETNNNNNVNEQLVYTPVVCPVASIRNPYEPPAAEIVATPHITTLRNYVAKNKLGEIEFKTIEMVIEFSKMYVSSVTVGNDFKISTYPNGGFTAQEALDLVARLAYDSLVEKHKTSAPRLQRTTDDSKAMQRILKILESHPNGMWSSKVPGEYSELYSEKLPEDWLKQIMEYPQVDANVISDKQIILTLIESPTVCENNPVANDSVVAPEEIAAPVDQPSSALLGTPPPIILPKEEHWDVYITNANSTTELWLRLVGDSFSVQYENLATEMELHYLGSKKLIEGSVKEGEFYALQLDDCVHRVQLQSIENGTAQCFLMDHGQMELVPASDLKVLEKQFLQLPFQAVQCELKGLEDFNSAEGVQELLLDALIGKTFVAQPSPEYLDQEYVLSSQPVPLTLFDTSTSEDVNVNTQLWEKITSTILTPKLPKEGKVIEVTVSYITTEANIYVQLYNSVIHGIQQKISMLNVEKLTNAKPLVLAKGKIYLAQFTDGIWYRATITSANDKKAIVMFVDFGNSATVDLGKMIDLESAMPDLAKIPPQAVLCTLHHLVPSPDVKICKKTVDRLTTLLPEDKPHLLKVISQSSPPSIEVFRRIDPDNLLVSVNSSISLDHELFEPKNDKKKEEKITAPAEKPEKEKPVSPVRNLSLKTLPSPKIPEVGGYLDVIVVMAASPCNFIVQPYEQSHELQNLMLELQNLLGVDKGVKLQSGEVREGGVYAAKHHDGKWYRAQVNNLLKGDHFASYLVDFGDHIVVSIDKLRVLPQNFCALPYQAIKARLSGLKAINNDWRVEDCVRFQELVCNRPFVSVVEATGPDLINPSEMVLCLRLIDTSSDEDIDVAQVLISEKRAVKAG</sequence>
<dbReference type="SMART" id="SM00333">
    <property type="entry name" value="TUDOR"/>
    <property type="match status" value="3"/>
</dbReference>
<dbReference type="EMBL" id="CADEPI010000254">
    <property type="protein sequence ID" value="CAB3382001.1"/>
    <property type="molecule type" value="Genomic_DNA"/>
</dbReference>
<evidence type="ECO:0000256" key="1">
    <source>
        <dbReference type="ARBA" id="ARBA00004496"/>
    </source>
</evidence>
<dbReference type="InterPro" id="IPR025605">
    <property type="entry name" value="OST-HTH/LOTUS_dom"/>
</dbReference>
<dbReference type="Pfam" id="PF12872">
    <property type="entry name" value="OST-HTH"/>
    <property type="match status" value="2"/>
</dbReference>
<feature type="domain" description="HTH OST-type" evidence="7">
    <location>
        <begin position="343"/>
        <end position="409"/>
    </location>
</feature>
<feature type="compositionally biased region" description="Basic and acidic residues" evidence="5">
    <location>
        <begin position="833"/>
        <end position="857"/>
    </location>
</feature>
<feature type="compositionally biased region" description="Low complexity" evidence="5">
    <location>
        <begin position="116"/>
        <end position="130"/>
    </location>
</feature>
<evidence type="ECO:0000256" key="2">
    <source>
        <dbReference type="ARBA" id="ARBA00022490"/>
    </source>
</evidence>
<keyword evidence="2" id="KW-0963">Cytoplasm</keyword>
<dbReference type="GO" id="GO:0030719">
    <property type="term" value="P:P granule organization"/>
    <property type="evidence" value="ECO:0007669"/>
    <property type="project" value="TreeGrafter"/>
</dbReference>
<evidence type="ECO:0000256" key="3">
    <source>
        <dbReference type="ARBA" id="ARBA00022737"/>
    </source>
</evidence>
<feature type="region of interest" description="Disordered" evidence="5">
    <location>
        <begin position="99"/>
        <end position="227"/>
    </location>
</feature>
<evidence type="ECO:0000256" key="4">
    <source>
        <dbReference type="ARBA" id="ARBA00022871"/>
    </source>
</evidence>
<dbReference type="GO" id="GO:0007283">
    <property type="term" value="P:spermatogenesis"/>
    <property type="evidence" value="ECO:0007669"/>
    <property type="project" value="UniProtKB-KW"/>
</dbReference>
<feature type="domain" description="Tudor" evidence="6">
    <location>
        <begin position="928"/>
        <end position="986"/>
    </location>
</feature>
<evidence type="ECO:0008006" key="10">
    <source>
        <dbReference type="Google" id="ProtNLM"/>
    </source>
</evidence>
<feature type="compositionally biased region" description="Basic and acidic residues" evidence="5">
    <location>
        <begin position="170"/>
        <end position="179"/>
    </location>
</feature>
<comment type="caution">
    <text evidence="8">The sequence shown here is derived from an EMBL/GenBank/DDBJ whole genome shotgun (WGS) entry which is preliminary data.</text>
</comment>
<dbReference type="CDD" id="cd09972">
    <property type="entry name" value="LOTUS_TDRD_OSKAR"/>
    <property type="match status" value="1"/>
</dbReference>
<dbReference type="Proteomes" id="UP000494165">
    <property type="component" value="Unassembled WGS sequence"/>
</dbReference>
<dbReference type="PANTHER" id="PTHR22948">
    <property type="entry name" value="TUDOR DOMAIN CONTAINING PROTEIN"/>
    <property type="match status" value="1"/>
</dbReference>
<evidence type="ECO:0000259" key="7">
    <source>
        <dbReference type="PROSITE" id="PS51644"/>
    </source>
</evidence>
<dbReference type="InterPro" id="IPR002999">
    <property type="entry name" value="Tudor"/>
</dbReference>
<accession>A0A8S1DV34</accession>
<keyword evidence="4" id="KW-0221">Differentiation</keyword>
<proteinExistence type="predicted"/>
<dbReference type="PANTHER" id="PTHR22948:SF77">
    <property type="entry name" value="SERINE_THREONINE-PROTEIN KINASE 31-LIKE ISOFORM X1"/>
    <property type="match status" value="1"/>
</dbReference>
<dbReference type="Gene3D" id="2.30.30.140">
    <property type="match status" value="3"/>
</dbReference>
<dbReference type="InterPro" id="IPR041966">
    <property type="entry name" value="LOTUS-like"/>
</dbReference>
<feature type="compositionally biased region" description="Low complexity" evidence="5">
    <location>
        <begin position="198"/>
        <end position="208"/>
    </location>
</feature>
<keyword evidence="3" id="KW-0677">Repeat</keyword>
<dbReference type="AlphaFoldDB" id="A0A8S1DV34"/>
<name>A0A8S1DV34_9INSE</name>
<feature type="domain" description="Tudor" evidence="6">
    <location>
        <begin position="696"/>
        <end position="753"/>
    </location>
</feature>
<dbReference type="Gene3D" id="2.40.50.90">
    <property type="match status" value="3"/>
</dbReference>
<dbReference type="InterPro" id="IPR035437">
    <property type="entry name" value="SNase_OB-fold_sf"/>
</dbReference>
<dbReference type="PROSITE" id="PS51644">
    <property type="entry name" value="HTH_OST"/>
    <property type="match status" value="2"/>
</dbReference>
<feature type="region of interest" description="Disordered" evidence="5">
    <location>
        <begin position="833"/>
        <end position="860"/>
    </location>
</feature>
<reference evidence="8 9" key="1">
    <citation type="submission" date="2020-04" db="EMBL/GenBank/DDBJ databases">
        <authorList>
            <person name="Alioto T."/>
            <person name="Alioto T."/>
            <person name="Gomez Garrido J."/>
        </authorList>
    </citation>
    <scope>NUCLEOTIDE SEQUENCE [LARGE SCALE GENOMIC DNA]</scope>
</reference>
<dbReference type="GO" id="GO:0043186">
    <property type="term" value="C:P granule"/>
    <property type="evidence" value="ECO:0007669"/>
    <property type="project" value="TreeGrafter"/>
</dbReference>
<feature type="compositionally biased region" description="Polar residues" evidence="5">
    <location>
        <begin position="158"/>
        <end position="169"/>
    </location>
</feature>
<evidence type="ECO:0000313" key="8">
    <source>
        <dbReference type="EMBL" id="CAB3382001.1"/>
    </source>
</evidence>
<dbReference type="OrthoDB" id="8195850at2759"/>
<evidence type="ECO:0000313" key="9">
    <source>
        <dbReference type="Proteomes" id="UP000494165"/>
    </source>
</evidence>
<dbReference type="Gene3D" id="3.30.420.610">
    <property type="entry name" value="LOTUS domain-like"/>
    <property type="match status" value="2"/>
</dbReference>
<protein>
    <recommendedName>
        <fullName evidence="10">Tudor domain-containing protein 7</fullName>
    </recommendedName>
</protein>
<keyword evidence="9" id="KW-1185">Reference proteome</keyword>
<comment type="subcellular location">
    <subcellularLocation>
        <location evidence="1">Cytoplasm</location>
    </subcellularLocation>
</comment>
<dbReference type="Pfam" id="PF00567">
    <property type="entry name" value="TUDOR"/>
    <property type="match status" value="3"/>
</dbReference>